<feature type="compositionally biased region" description="Polar residues" evidence="2">
    <location>
        <begin position="331"/>
        <end position="348"/>
    </location>
</feature>
<evidence type="ECO:0000256" key="2">
    <source>
        <dbReference type="SAM" id="MobiDB-lite"/>
    </source>
</evidence>
<organism evidence="3 4">
    <name type="scientific">Megalops atlanticus</name>
    <name type="common">Tarpon</name>
    <name type="synonym">Clupea gigantea</name>
    <dbReference type="NCBI Taxonomy" id="7932"/>
    <lineage>
        <taxon>Eukaryota</taxon>
        <taxon>Metazoa</taxon>
        <taxon>Chordata</taxon>
        <taxon>Craniata</taxon>
        <taxon>Vertebrata</taxon>
        <taxon>Euteleostomi</taxon>
        <taxon>Actinopterygii</taxon>
        <taxon>Neopterygii</taxon>
        <taxon>Teleostei</taxon>
        <taxon>Elopiformes</taxon>
        <taxon>Megalopidae</taxon>
        <taxon>Megalops</taxon>
    </lineage>
</organism>
<dbReference type="EMBL" id="JAFDVH010000020">
    <property type="protein sequence ID" value="KAG7458524.1"/>
    <property type="molecule type" value="Genomic_DNA"/>
</dbReference>
<dbReference type="OrthoDB" id="8962737at2759"/>
<gene>
    <name evidence="3" type="ORF">MATL_G00221180</name>
</gene>
<comment type="caution">
    <text evidence="3">The sequence shown here is derived from an EMBL/GenBank/DDBJ whole genome shotgun (WGS) entry which is preliminary data.</text>
</comment>
<evidence type="ECO:0000313" key="3">
    <source>
        <dbReference type="EMBL" id="KAG7458524.1"/>
    </source>
</evidence>
<accession>A0A9D3SWV3</accession>
<proteinExistence type="predicted"/>
<sequence>MSNGVVFRSQLASIMEVLANAAVEEICKIVDDGYAILHLEMSEYQKENESLKMKLHMMELKVAQGCTDGISMPESSLTAGFDGLRDHPRGASKERAVPAANRVFGHSAGGNLSNPLSVLGEDISLQPVIVKQDESADLEEGKTVLIKEEKPEEDNGALSVLKISDEALLTGAGGPGAGGEEWVAAANPGIASSQRTEDPTTQRRSRHGAWECADMDKGRTDMKEERLEGMKISEERPGKWDAVSSQTLPDSLSDHSLPPAVKSAGNSQPAFPYPSVTLDPLATDSSPAEVEAEAEMPTAWSEDAGSGRIQMQHGHYNEGREREPAQPDSVGVSQRSLTELNHTSSTLTLPGAEGSTVERR</sequence>
<keyword evidence="1" id="KW-0175">Coiled coil</keyword>
<keyword evidence="4" id="KW-1185">Reference proteome</keyword>
<protein>
    <submittedName>
        <fullName evidence="3">Uncharacterized protein</fullName>
    </submittedName>
</protein>
<reference evidence="3" key="1">
    <citation type="submission" date="2021-01" db="EMBL/GenBank/DDBJ databases">
        <authorList>
            <person name="Zahm M."/>
            <person name="Roques C."/>
            <person name="Cabau C."/>
            <person name="Klopp C."/>
            <person name="Donnadieu C."/>
            <person name="Jouanno E."/>
            <person name="Lampietro C."/>
            <person name="Louis A."/>
            <person name="Herpin A."/>
            <person name="Echchiki A."/>
            <person name="Berthelot C."/>
            <person name="Parey E."/>
            <person name="Roest-Crollius H."/>
            <person name="Braasch I."/>
            <person name="Postlethwait J."/>
            <person name="Bobe J."/>
            <person name="Montfort J."/>
            <person name="Bouchez O."/>
            <person name="Begum T."/>
            <person name="Mejri S."/>
            <person name="Adams A."/>
            <person name="Chen W.-J."/>
            <person name="Guiguen Y."/>
        </authorList>
    </citation>
    <scope>NUCLEOTIDE SEQUENCE</scope>
    <source>
        <strain evidence="3">YG-15Mar2019-1</strain>
        <tissue evidence="3">Brain</tissue>
    </source>
</reference>
<feature type="compositionally biased region" description="Basic and acidic residues" evidence="2">
    <location>
        <begin position="315"/>
        <end position="325"/>
    </location>
</feature>
<dbReference type="Proteomes" id="UP001046870">
    <property type="component" value="Chromosome 20"/>
</dbReference>
<evidence type="ECO:0000313" key="4">
    <source>
        <dbReference type="Proteomes" id="UP001046870"/>
    </source>
</evidence>
<dbReference type="AlphaFoldDB" id="A0A9D3SWV3"/>
<evidence type="ECO:0000256" key="1">
    <source>
        <dbReference type="SAM" id="Coils"/>
    </source>
</evidence>
<feature type="compositionally biased region" description="Basic and acidic residues" evidence="2">
    <location>
        <begin position="214"/>
        <end position="239"/>
    </location>
</feature>
<feature type="region of interest" description="Disordered" evidence="2">
    <location>
        <begin position="188"/>
        <end position="360"/>
    </location>
</feature>
<feature type="coiled-coil region" evidence="1">
    <location>
        <begin position="34"/>
        <end position="61"/>
    </location>
</feature>
<name>A0A9D3SWV3_MEGAT</name>